<comment type="caution">
    <text evidence="2">The sequence shown here is derived from an EMBL/GenBank/DDBJ whole genome shotgun (WGS) entry which is preliminary data.</text>
</comment>
<dbReference type="EMBL" id="AMZH03008519">
    <property type="protein sequence ID" value="RRT58779.1"/>
    <property type="molecule type" value="Genomic_DNA"/>
</dbReference>
<organism evidence="2 3">
    <name type="scientific">Ensete ventricosum</name>
    <name type="common">Abyssinian banana</name>
    <name type="synonym">Musa ensete</name>
    <dbReference type="NCBI Taxonomy" id="4639"/>
    <lineage>
        <taxon>Eukaryota</taxon>
        <taxon>Viridiplantae</taxon>
        <taxon>Streptophyta</taxon>
        <taxon>Embryophyta</taxon>
        <taxon>Tracheophyta</taxon>
        <taxon>Spermatophyta</taxon>
        <taxon>Magnoliopsida</taxon>
        <taxon>Liliopsida</taxon>
        <taxon>Zingiberales</taxon>
        <taxon>Musaceae</taxon>
        <taxon>Ensete</taxon>
    </lineage>
</organism>
<accession>A0A426Z478</accession>
<name>A0A426Z478_ENSVE</name>
<gene>
    <name evidence="2" type="ORF">B296_00021716</name>
</gene>
<evidence type="ECO:0000313" key="3">
    <source>
        <dbReference type="Proteomes" id="UP000287651"/>
    </source>
</evidence>
<feature type="region of interest" description="Disordered" evidence="1">
    <location>
        <begin position="1"/>
        <end position="31"/>
    </location>
</feature>
<evidence type="ECO:0000313" key="2">
    <source>
        <dbReference type="EMBL" id="RRT58779.1"/>
    </source>
</evidence>
<evidence type="ECO:0000256" key="1">
    <source>
        <dbReference type="SAM" id="MobiDB-lite"/>
    </source>
</evidence>
<sequence>MMLPPRFPNNGIRASKRSKEMGQPAMARPSAAKVPYKGAVGYSAVYGHKLSSTRVAARRSDAHGGAAYGCNTDRKGNSARPLGGRLPAGKGSRRLRRGGGSDTVRMREEG</sequence>
<proteinExistence type="predicted"/>
<protein>
    <submittedName>
        <fullName evidence="2">Uncharacterized protein</fullName>
    </submittedName>
</protein>
<dbReference type="Proteomes" id="UP000287651">
    <property type="component" value="Unassembled WGS sequence"/>
</dbReference>
<reference evidence="2 3" key="1">
    <citation type="journal article" date="2014" name="Agronomy (Basel)">
        <title>A Draft Genome Sequence for Ensete ventricosum, the Drought-Tolerant Tree Against Hunger.</title>
        <authorList>
            <person name="Harrison J."/>
            <person name="Moore K.A."/>
            <person name="Paszkiewicz K."/>
            <person name="Jones T."/>
            <person name="Grant M."/>
            <person name="Ambacheew D."/>
            <person name="Muzemil S."/>
            <person name="Studholme D.J."/>
        </authorList>
    </citation>
    <scope>NUCLEOTIDE SEQUENCE [LARGE SCALE GENOMIC DNA]</scope>
</reference>
<feature type="region of interest" description="Disordered" evidence="1">
    <location>
        <begin position="64"/>
        <end position="110"/>
    </location>
</feature>
<dbReference type="AlphaFoldDB" id="A0A426Z478"/>